<dbReference type="RefSeq" id="WP_160625922.1">
    <property type="nucleotide sequence ID" value="NZ_WUUQ01000009.1"/>
</dbReference>
<sequence>MKKIKKLLALVLLLVVLIGFLYGISISEASSHREEASRIQESVEKAAVQCYAMHGIYPKTLEELLAQYTLHLNQKDYRIFYDYNGGNIMPSIYVIERE</sequence>
<name>A0A6N8U8K8_9FIRM</name>
<comment type="caution">
    <text evidence="1">The sequence shown here is derived from an EMBL/GenBank/DDBJ whole genome shotgun (WGS) entry which is preliminary data.</text>
</comment>
<protein>
    <submittedName>
        <fullName evidence="1">Uncharacterized protein</fullName>
    </submittedName>
</protein>
<reference evidence="1 2" key="1">
    <citation type="submission" date="2019-12" db="EMBL/GenBank/DDBJ databases">
        <authorList>
            <person name="Yang R."/>
        </authorList>
    </citation>
    <scope>NUCLEOTIDE SEQUENCE [LARGE SCALE GENOMIC DNA]</scope>
    <source>
        <strain evidence="1 2">DONG20-135</strain>
    </source>
</reference>
<reference evidence="1 2" key="2">
    <citation type="submission" date="2020-01" db="EMBL/GenBank/DDBJ databases">
        <title>Clostridiaceae sp. nov. isolated from the gut of human by culturomics.</title>
        <authorList>
            <person name="Chang Y."/>
        </authorList>
    </citation>
    <scope>NUCLEOTIDE SEQUENCE [LARGE SCALE GENOMIC DNA]</scope>
    <source>
        <strain evidence="1 2">DONG20-135</strain>
    </source>
</reference>
<evidence type="ECO:0000313" key="2">
    <source>
        <dbReference type="Proteomes" id="UP000434036"/>
    </source>
</evidence>
<dbReference type="EMBL" id="WUUQ01000009">
    <property type="protein sequence ID" value="MXQ74538.1"/>
    <property type="molecule type" value="Genomic_DNA"/>
</dbReference>
<proteinExistence type="predicted"/>
<evidence type="ECO:0000313" key="1">
    <source>
        <dbReference type="EMBL" id="MXQ74538.1"/>
    </source>
</evidence>
<keyword evidence="2" id="KW-1185">Reference proteome</keyword>
<gene>
    <name evidence="1" type="ORF">GSF08_11435</name>
</gene>
<dbReference type="AlphaFoldDB" id="A0A6N8U8K8"/>
<accession>A0A6N8U8K8</accession>
<organism evidence="1 2">
    <name type="scientific">Copranaerobaculum intestinale</name>
    <dbReference type="NCBI Taxonomy" id="2692629"/>
    <lineage>
        <taxon>Bacteria</taxon>
        <taxon>Bacillati</taxon>
        <taxon>Bacillota</taxon>
        <taxon>Erysipelotrichia</taxon>
        <taxon>Erysipelotrichales</taxon>
        <taxon>Erysipelotrichaceae</taxon>
        <taxon>Copranaerobaculum</taxon>
    </lineage>
</organism>
<dbReference type="Proteomes" id="UP000434036">
    <property type="component" value="Unassembled WGS sequence"/>
</dbReference>